<feature type="binding site" evidence="1">
    <location>
        <position position="52"/>
    </location>
    <ligand>
        <name>ATP</name>
        <dbReference type="ChEBI" id="CHEBI:30616"/>
    </ligand>
</feature>
<keyword evidence="1" id="KW-0460">Magnesium</keyword>
<dbReference type="HAMAP" id="MF_00336">
    <property type="entry name" value="BioD"/>
    <property type="match status" value="1"/>
</dbReference>
<sequence length="245" mass="25630">MPVVVVTGTSTDVGKTVASAALAAVAAKAGQNVLLCKPVQTGLRDGEPGDADEAARLCGAEAVEFVRYADPLSPVVAARRCGRRLWSCQELADKVEQLARSRFVVVEGAGGVLVRIGSQNATVLDLAALVRAPMIVVTSAELGALNHAELTVNAIRAAGVEVAGLVVGSWPHEPQLAHVTNLDAFFEHTGAKTLGKIPAQAAALRPDMFQSQAPGWFLGSGLHKLWQTGSAEEQKNRGGLKERTQ</sequence>
<comment type="cofactor">
    <cofactor evidence="1">
        <name>Mg(2+)</name>
        <dbReference type="ChEBI" id="CHEBI:18420"/>
    </cofactor>
</comment>
<dbReference type="HOGENOM" id="CLU_072551_1_0_11"/>
<evidence type="ECO:0000256" key="1">
    <source>
        <dbReference type="HAMAP-Rule" id="MF_00336"/>
    </source>
</evidence>
<comment type="function">
    <text evidence="1">Catalyzes a mechanistically unusual reaction, the ATP-dependent insertion of CO2 between the N7 and N8 nitrogen atoms of 7,8-diaminopelargonic acid (DAPA, also called 7,8-diammoniononanoate) to form a ureido ring.</text>
</comment>
<keyword evidence="1" id="KW-0479">Metal-binding</keyword>
<dbReference type="EMBL" id="CP001958">
    <property type="protein sequence ID" value="ADG97187.1"/>
    <property type="molecule type" value="Genomic_DNA"/>
</dbReference>
<dbReference type="SUPFAM" id="SSF52540">
    <property type="entry name" value="P-loop containing nucleoside triphosphate hydrolases"/>
    <property type="match status" value="1"/>
</dbReference>
<keyword evidence="1" id="KW-0067">ATP-binding</keyword>
<dbReference type="NCBIfam" id="TIGR00347">
    <property type="entry name" value="bioD"/>
    <property type="match status" value="1"/>
</dbReference>
<comment type="pathway">
    <text evidence="1">Cofactor biosynthesis; biotin biosynthesis; biotin from 7,8-diaminononanoate: step 1/2.</text>
</comment>
<feature type="binding site" evidence="1">
    <location>
        <begin position="107"/>
        <end position="110"/>
    </location>
    <ligand>
        <name>ATP</name>
        <dbReference type="ChEBI" id="CHEBI:30616"/>
    </ligand>
</feature>
<dbReference type="InterPro" id="IPR027417">
    <property type="entry name" value="P-loop_NTPase"/>
</dbReference>
<dbReference type="GO" id="GO:0009102">
    <property type="term" value="P:biotin biosynthetic process"/>
    <property type="evidence" value="ECO:0007669"/>
    <property type="project" value="UniProtKB-UniRule"/>
</dbReference>
<dbReference type="GO" id="GO:0005829">
    <property type="term" value="C:cytosol"/>
    <property type="evidence" value="ECO:0007669"/>
    <property type="project" value="TreeGrafter"/>
</dbReference>
<dbReference type="STRING" id="640132.Srot_0705"/>
<comment type="catalytic activity">
    <reaction evidence="1">
        <text>(7R,8S)-7,8-diammoniononanoate + CO2 + ATP = (4R,5S)-dethiobiotin + ADP + phosphate + 3 H(+)</text>
        <dbReference type="Rhea" id="RHEA:15805"/>
        <dbReference type="ChEBI" id="CHEBI:15378"/>
        <dbReference type="ChEBI" id="CHEBI:16526"/>
        <dbReference type="ChEBI" id="CHEBI:30616"/>
        <dbReference type="ChEBI" id="CHEBI:43474"/>
        <dbReference type="ChEBI" id="CHEBI:149469"/>
        <dbReference type="ChEBI" id="CHEBI:149473"/>
        <dbReference type="ChEBI" id="CHEBI:456216"/>
        <dbReference type="EC" id="6.3.3.3"/>
    </reaction>
</comment>
<dbReference type="InterPro" id="IPR004472">
    <property type="entry name" value="DTB_synth_BioD"/>
</dbReference>
<keyword evidence="1 2" id="KW-0436">Ligase</keyword>
<evidence type="ECO:0000313" key="3">
    <source>
        <dbReference type="Proteomes" id="UP000002247"/>
    </source>
</evidence>
<protein>
    <recommendedName>
        <fullName evidence="1">ATP-dependent dethiobiotin synthetase BioD</fullName>
        <ecNumber evidence="1">6.3.3.3</ecNumber>
    </recommendedName>
    <alternativeName>
        <fullName evidence="1">DTB synthetase</fullName>
        <shortName evidence="1">DTBS</shortName>
    </alternativeName>
    <alternativeName>
        <fullName evidence="1">Dethiobiotin synthase</fullName>
    </alternativeName>
</protein>
<dbReference type="eggNOG" id="COG0132">
    <property type="taxonomic scope" value="Bacteria"/>
</dbReference>
<dbReference type="PIRSF" id="PIRSF006755">
    <property type="entry name" value="DTB_synth"/>
    <property type="match status" value="1"/>
</dbReference>
<organism evidence="2 3">
    <name type="scientific">Segniliparus rotundus (strain ATCC BAA-972 / CDC 1076 / CIP 108378 / DSM 44985 / JCM 13578)</name>
    <dbReference type="NCBI Taxonomy" id="640132"/>
    <lineage>
        <taxon>Bacteria</taxon>
        <taxon>Bacillati</taxon>
        <taxon>Actinomycetota</taxon>
        <taxon>Actinomycetes</taxon>
        <taxon>Mycobacteriales</taxon>
        <taxon>Segniliparaceae</taxon>
        <taxon>Segniliparus</taxon>
    </lineage>
</organism>
<feature type="binding site" evidence="1">
    <location>
        <position position="16"/>
    </location>
    <ligand>
        <name>Mg(2+)</name>
        <dbReference type="ChEBI" id="CHEBI:18420"/>
    </ligand>
</feature>
<dbReference type="AlphaFoldDB" id="D6ZDC3"/>
<gene>
    <name evidence="1" type="primary">bioD</name>
    <name evidence="2" type="ordered locus">Srot_0705</name>
</gene>
<feature type="active site" evidence="1">
    <location>
        <position position="37"/>
    </location>
</feature>
<comment type="caution">
    <text evidence="1">Lacks conserved residue(s) required for the propagation of feature annotation.</text>
</comment>
<feature type="binding site" evidence="1">
    <location>
        <begin position="168"/>
        <end position="169"/>
    </location>
    <ligand>
        <name>ATP</name>
        <dbReference type="ChEBI" id="CHEBI:30616"/>
    </ligand>
</feature>
<comment type="subcellular location">
    <subcellularLocation>
        <location evidence="1">Cytoplasm</location>
    </subcellularLocation>
</comment>
<dbReference type="Pfam" id="PF13500">
    <property type="entry name" value="AAA_26"/>
    <property type="match status" value="1"/>
</dbReference>
<dbReference type="PANTHER" id="PTHR43210">
    <property type="entry name" value="DETHIOBIOTIN SYNTHETASE"/>
    <property type="match status" value="1"/>
</dbReference>
<evidence type="ECO:0000313" key="2">
    <source>
        <dbReference type="EMBL" id="ADG97187.1"/>
    </source>
</evidence>
<dbReference type="KEGG" id="srt:Srot_0705"/>
<feature type="binding site" evidence="1">
    <location>
        <position position="52"/>
    </location>
    <ligand>
        <name>Mg(2+)</name>
        <dbReference type="ChEBI" id="CHEBI:18420"/>
    </ligand>
</feature>
<reference evidence="2 3" key="1">
    <citation type="journal article" date="2010" name="Stand. Genomic Sci.">
        <title>Complete genome sequence of Segniliparus rotundus type strain (CDC 1076).</title>
        <authorList>
            <person name="Sikorski J."/>
            <person name="Lapidus A."/>
            <person name="Copeland A."/>
            <person name="Misra M."/>
            <person name="Glavina Del Rio T."/>
            <person name="Nolan M."/>
            <person name="Lucas S."/>
            <person name="Chen F."/>
            <person name="Tice H."/>
            <person name="Cheng J.F."/>
            <person name="Jando M."/>
            <person name="Schneider S."/>
            <person name="Bruce D."/>
            <person name="Goodwin L."/>
            <person name="Pitluck S."/>
            <person name="Liolios K."/>
            <person name="Mikhailova N."/>
            <person name="Pati A."/>
            <person name="Ivanova N."/>
            <person name="Mavromatis K."/>
            <person name="Chen A."/>
            <person name="Palaniappan K."/>
            <person name="Chertkov O."/>
            <person name="Land M."/>
            <person name="Hauser L."/>
            <person name="Chang Y.J."/>
            <person name="Jeffries C.D."/>
            <person name="Brettin T."/>
            <person name="Detter J.C."/>
            <person name="Han C."/>
            <person name="Rohde M."/>
            <person name="Goker M."/>
            <person name="Bristow J."/>
            <person name="Eisen J.A."/>
            <person name="Markowitz V."/>
            <person name="Hugenholtz P."/>
            <person name="Kyrpides N.C."/>
            <person name="Klenk H.P."/>
        </authorList>
    </citation>
    <scope>NUCLEOTIDE SEQUENCE [LARGE SCALE GENOMIC DNA]</scope>
    <source>
        <strain evidence="3">ATCC BAA-972 / CDC 1076 / CIP 108378 / DSM 44985 / JCM 13578</strain>
    </source>
</reference>
<dbReference type="GO" id="GO:0004141">
    <property type="term" value="F:dethiobiotin synthase activity"/>
    <property type="evidence" value="ECO:0007669"/>
    <property type="project" value="UniProtKB-UniRule"/>
</dbReference>
<dbReference type="RefSeq" id="WP_013137643.1">
    <property type="nucleotide sequence ID" value="NC_014168.1"/>
</dbReference>
<dbReference type="Proteomes" id="UP000002247">
    <property type="component" value="Chromosome"/>
</dbReference>
<feature type="binding site" evidence="1">
    <location>
        <position position="107"/>
    </location>
    <ligand>
        <name>Mg(2+)</name>
        <dbReference type="ChEBI" id="CHEBI:18420"/>
    </ligand>
</feature>
<accession>D6ZDC3</accession>
<dbReference type="GO" id="GO:0005524">
    <property type="term" value="F:ATP binding"/>
    <property type="evidence" value="ECO:0007669"/>
    <property type="project" value="UniProtKB-UniRule"/>
</dbReference>
<dbReference type="CDD" id="cd03109">
    <property type="entry name" value="DTBS"/>
    <property type="match status" value="1"/>
</dbReference>
<dbReference type="OrthoDB" id="9802610at2"/>
<keyword evidence="1" id="KW-0547">Nucleotide-binding</keyword>
<dbReference type="UniPathway" id="UPA00078">
    <property type="reaction ID" value="UER00161"/>
</dbReference>
<comment type="subunit">
    <text evidence="1">Homodimer.</text>
</comment>
<feature type="binding site" evidence="1">
    <location>
        <position position="41"/>
    </location>
    <ligand>
        <name>substrate</name>
    </ligand>
</feature>
<comment type="similarity">
    <text evidence="1">Belongs to the dethiobiotin synthetase family.</text>
</comment>
<name>D6ZDC3_SEGRD</name>
<dbReference type="PANTHER" id="PTHR43210:SF5">
    <property type="entry name" value="DETHIOBIOTIN SYNTHETASE"/>
    <property type="match status" value="1"/>
</dbReference>
<proteinExistence type="inferred from homology"/>
<dbReference type="GO" id="GO:0000287">
    <property type="term" value="F:magnesium ion binding"/>
    <property type="evidence" value="ECO:0007669"/>
    <property type="project" value="UniProtKB-UniRule"/>
</dbReference>
<feature type="binding site" evidence="1">
    <location>
        <begin position="12"/>
        <end position="17"/>
    </location>
    <ligand>
        <name>ATP</name>
        <dbReference type="ChEBI" id="CHEBI:30616"/>
    </ligand>
</feature>
<keyword evidence="1" id="KW-0963">Cytoplasm</keyword>
<dbReference type="EC" id="6.3.3.3" evidence="1"/>
<keyword evidence="1" id="KW-0093">Biotin biosynthesis</keyword>
<keyword evidence="3" id="KW-1185">Reference proteome</keyword>
<dbReference type="Gene3D" id="3.40.50.300">
    <property type="entry name" value="P-loop containing nucleotide triphosphate hydrolases"/>
    <property type="match status" value="1"/>
</dbReference>